<keyword evidence="1" id="KW-0472">Membrane</keyword>
<dbReference type="InterPro" id="IPR043128">
    <property type="entry name" value="Rev_trsase/Diguanyl_cyclase"/>
</dbReference>
<dbReference type="PANTHER" id="PTHR45138">
    <property type="entry name" value="REGULATORY COMPONENTS OF SENSORY TRANSDUCTION SYSTEM"/>
    <property type="match status" value="1"/>
</dbReference>
<evidence type="ECO:0000313" key="3">
    <source>
        <dbReference type="EMBL" id="GIE16179.1"/>
    </source>
</evidence>
<proteinExistence type="predicted"/>
<feature type="transmembrane region" description="Helical" evidence="1">
    <location>
        <begin position="314"/>
        <end position="332"/>
    </location>
</feature>
<dbReference type="PANTHER" id="PTHR45138:SF24">
    <property type="entry name" value="DIGUANYLATE CYCLASE DGCC-RELATED"/>
    <property type="match status" value="1"/>
</dbReference>
<feature type="transmembrane region" description="Helical" evidence="1">
    <location>
        <begin position="250"/>
        <end position="272"/>
    </location>
</feature>
<dbReference type="SMART" id="SM00267">
    <property type="entry name" value="GGDEF"/>
    <property type="match status" value="1"/>
</dbReference>
<dbReference type="Proteomes" id="UP000598174">
    <property type="component" value="Unassembled WGS sequence"/>
</dbReference>
<dbReference type="InterPro" id="IPR000160">
    <property type="entry name" value="GGDEF_dom"/>
</dbReference>
<keyword evidence="1" id="KW-0812">Transmembrane</keyword>
<feature type="transmembrane region" description="Helical" evidence="1">
    <location>
        <begin position="37"/>
        <end position="57"/>
    </location>
</feature>
<dbReference type="NCBIfam" id="TIGR00254">
    <property type="entry name" value="GGDEF"/>
    <property type="match status" value="1"/>
</dbReference>
<dbReference type="GO" id="GO:0005886">
    <property type="term" value="C:plasma membrane"/>
    <property type="evidence" value="ECO:0007669"/>
    <property type="project" value="TreeGrafter"/>
</dbReference>
<dbReference type="GO" id="GO:0052621">
    <property type="term" value="F:diguanylate cyclase activity"/>
    <property type="evidence" value="ECO:0007669"/>
    <property type="project" value="TreeGrafter"/>
</dbReference>
<dbReference type="FunFam" id="3.30.70.270:FF:000001">
    <property type="entry name" value="Diguanylate cyclase domain protein"/>
    <property type="match status" value="1"/>
</dbReference>
<keyword evidence="1" id="KW-1133">Transmembrane helix</keyword>
<evidence type="ECO:0000259" key="2">
    <source>
        <dbReference type="PROSITE" id="PS50887"/>
    </source>
</evidence>
<dbReference type="EMBL" id="BOMM01000079">
    <property type="protein sequence ID" value="GIE16179.1"/>
    <property type="molecule type" value="Genomic_DNA"/>
</dbReference>
<sequence>MDRRGVAVRLRSGDAAHVQCARTEIESVDTTVGRRLFVAYLACAVTLTVAGFIGSVGSGLGPALRWTASLITVLALVAGLGLHRPARKLPWLLLLASVVAGTSGAVVFAWYLKAGEPPYPSGADALWLASLGIQLTGVTLLVNGFSWRRDPAGILDTMIVTVGLGLGVWLLFLRDLLDPAMSPAARLVTIAYPLGDLLLLATAIRLSISAARRSPAFVMLTASLVVQSSADFVGAWQISQGVNNLSLAPAFALSAMLLGGAALHPSMARFAVVSQRPGGQATPLRVALIGSMCLLSPVLLIIEGITGDGRVDWLAASLCCVVVFLLVIARMVGLVRTVHHQAAELEALAYLDSLTGIPNRRAWDAELRRRLAVARRHGEVLVVGIIDIDHFKCYNDMFGHPAGDQLLRDASTAWQAQLRPEDLIARYGGEEFGLIMHCRLRDAAIVMDRLRDATPEGQTFSAGLALWTGQESPDQLTARADAALYAAKRDGRDRFTVTGDPGRTDLVTDFLAVHAVSSD</sequence>
<keyword evidence="4" id="KW-1185">Reference proteome</keyword>
<comment type="caution">
    <text evidence="3">The sequence shown here is derived from an EMBL/GenBank/DDBJ whole genome shotgun (WGS) entry which is preliminary data.</text>
</comment>
<protein>
    <recommendedName>
        <fullName evidence="2">GGDEF domain-containing protein</fullName>
    </recommendedName>
</protein>
<name>A0A919JBD3_9ACTN</name>
<dbReference type="GO" id="GO:0043709">
    <property type="term" value="P:cell adhesion involved in single-species biofilm formation"/>
    <property type="evidence" value="ECO:0007669"/>
    <property type="project" value="TreeGrafter"/>
</dbReference>
<feature type="transmembrane region" description="Helical" evidence="1">
    <location>
        <begin position="284"/>
        <end position="302"/>
    </location>
</feature>
<feature type="transmembrane region" description="Helical" evidence="1">
    <location>
        <begin position="124"/>
        <end position="142"/>
    </location>
</feature>
<dbReference type="SUPFAM" id="SSF55073">
    <property type="entry name" value="Nucleotide cyclase"/>
    <property type="match status" value="1"/>
</dbReference>
<dbReference type="InterPro" id="IPR050469">
    <property type="entry name" value="Diguanylate_Cyclase"/>
</dbReference>
<dbReference type="CDD" id="cd01949">
    <property type="entry name" value="GGDEF"/>
    <property type="match status" value="1"/>
</dbReference>
<feature type="transmembrane region" description="Helical" evidence="1">
    <location>
        <begin position="216"/>
        <end position="238"/>
    </location>
</feature>
<feature type="transmembrane region" description="Helical" evidence="1">
    <location>
        <begin position="154"/>
        <end position="172"/>
    </location>
</feature>
<organism evidence="3 4">
    <name type="scientific">Paractinoplanes ferrugineus</name>
    <dbReference type="NCBI Taxonomy" id="113564"/>
    <lineage>
        <taxon>Bacteria</taxon>
        <taxon>Bacillati</taxon>
        <taxon>Actinomycetota</taxon>
        <taxon>Actinomycetes</taxon>
        <taxon>Micromonosporales</taxon>
        <taxon>Micromonosporaceae</taxon>
        <taxon>Paractinoplanes</taxon>
    </lineage>
</organism>
<feature type="domain" description="GGDEF" evidence="2">
    <location>
        <begin position="379"/>
        <end position="500"/>
    </location>
</feature>
<gene>
    <name evidence="3" type="ORF">Afe05nite_80190</name>
</gene>
<accession>A0A919JBD3</accession>
<dbReference type="Pfam" id="PF00990">
    <property type="entry name" value="GGDEF"/>
    <property type="match status" value="1"/>
</dbReference>
<evidence type="ECO:0000256" key="1">
    <source>
        <dbReference type="SAM" id="Phobius"/>
    </source>
</evidence>
<dbReference type="AlphaFoldDB" id="A0A919JBD3"/>
<feature type="transmembrane region" description="Helical" evidence="1">
    <location>
        <begin position="63"/>
        <end position="82"/>
    </location>
</feature>
<evidence type="ECO:0000313" key="4">
    <source>
        <dbReference type="Proteomes" id="UP000598174"/>
    </source>
</evidence>
<feature type="transmembrane region" description="Helical" evidence="1">
    <location>
        <begin position="184"/>
        <end position="204"/>
    </location>
</feature>
<dbReference type="InterPro" id="IPR029787">
    <property type="entry name" value="Nucleotide_cyclase"/>
</dbReference>
<dbReference type="PROSITE" id="PS50887">
    <property type="entry name" value="GGDEF"/>
    <property type="match status" value="1"/>
</dbReference>
<reference evidence="3" key="1">
    <citation type="submission" date="2021-01" db="EMBL/GenBank/DDBJ databases">
        <title>Whole genome shotgun sequence of Actinoplanes ferrugineus NBRC 15555.</title>
        <authorList>
            <person name="Komaki H."/>
            <person name="Tamura T."/>
        </authorList>
    </citation>
    <scope>NUCLEOTIDE SEQUENCE</scope>
    <source>
        <strain evidence="3">NBRC 15555</strain>
    </source>
</reference>
<dbReference type="Gene3D" id="3.30.70.270">
    <property type="match status" value="1"/>
</dbReference>
<dbReference type="GO" id="GO:1902201">
    <property type="term" value="P:negative regulation of bacterial-type flagellum-dependent cell motility"/>
    <property type="evidence" value="ECO:0007669"/>
    <property type="project" value="TreeGrafter"/>
</dbReference>
<feature type="transmembrane region" description="Helical" evidence="1">
    <location>
        <begin position="89"/>
        <end position="112"/>
    </location>
</feature>